<evidence type="ECO:0000313" key="15">
    <source>
        <dbReference type="EMBL" id="OGH00070.1"/>
    </source>
</evidence>
<evidence type="ECO:0000256" key="9">
    <source>
        <dbReference type="ARBA" id="ARBA00076414"/>
    </source>
</evidence>
<organism evidence="15 16">
    <name type="scientific">Candidatus Lambdaproteobacteria bacterium RIFOXYD2_FULL_56_26</name>
    <dbReference type="NCBI Taxonomy" id="1817773"/>
    <lineage>
        <taxon>Bacteria</taxon>
        <taxon>Pseudomonadati</taxon>
        <taxon>Pseudomonadota</taxon>
        <taxon>Candidatus Lambdaproteobacteria</taxon>
    </lineage>
</organism>
<dbReference type="PANTHER" id="PTHR21237">
    <property type="entry name" value="GRPE PROTEIN"/>
    <property type="match status" value="1"/>
</dbReference>
<dbReference type="GO" id="GO:0051082">
    <property type="term" value="F:unfolded protein binding"/>
    <property type="evidence" value="ECO:0007669"/>
    <property type="project" value="TreeGrafter"/>
</dbReference>
<evidence type="ECO:0000256" key="8">
    <source>
        <dbReference type="ARBA" id="ARBA00072274"/>
    </source>
</evidence>
<proteinExistence type="inferred from homology"/>
<evidence type="ECO:0000256" key="2">
    <source>
        <dbReference type="ARBA" id="ARBA00009054"/>
    </source>
</evidence>
<name>A0A1F6GPM7_9PROT</name>
<dbReference type="GO" id="GO:0006457">
    <property type="term" value="P:protein folding"/>
    <property type="evidence" value="ECO:0007669"/>
    <property type="project" value="InterPro"/>
</dbReference>
<dbReference type="GO" id="GO:0005737">
    <property type="term" value="C:cytoplasm"/>
    <property type="evidence" value="ECO:0007669"/>
    <property type="project" value="UniProtKB-SubCell"/>
</dbReference>
<dbReference type="GO" id="GO:0042803">
    <property type="term" value="F:protein homodimerization activity"/>
    <property type="evidence" value="ECO:0007669"/>
    <property type="project" value="InterPro"/>
</dbReference>
<dbReference type="SUPFAM" id="SSF51064">
    <property type="entry name" value="Head domain of nucleotide exchange factor GrpE"/>
    <property type="match status" value="1"/>
</dbReference>
<keyword evidence="5 10" id="KW-0346">Stress response</keyword>
<dbReference type="CDD" id="cd00446">
    <property type="entry name" value="GrpE"/>
    <property type="match status" value="1"/>
</dbReference>
<dbReference type="PROSITE" id="PS01071">
    <property type="entry name" value="GRPE"/>
    <property type="match status" value="1"/>
</dbReference>
<comment type="caution">
    <text evidence="15">The sequence shown here is derived from an EMBL/GenBank/DDBJ whole genome shotgun (WGS) entry which is preliminary data.</text>
</comment>
<dbReference type="NCBIfam" id="NF010738">
    <property type="entry name" value="PRK14140.1"/>
    <property type="match status" value="1"/>
</dbReference>
<evidence type="ECO:0000256" key="7">
    <source>
        <dbReference type="ARBA" id="ARBA00053401"/>
    </source>
</evidence>
<protein>
    <recommendedName>
        <fullName evidence="8 10">Protein GrpE</fullName>
    </recommendedName>
    <alternativeName>
        <fullName evidence="9 10">HSP-70 cofactor</fullName>
    </alternativeName>
</protein>
<comment type="function">
    <text evidence="7 10 11">Participates actively in the response to hyperosmotic and heat shock by preventing the aggregation of stress-denatured proteins, in association with DnaK and GrpE. It is the nucleotide exchange factor for DnaK and may function as a thermosensor. Unfolded proteins bind initially to DnaJ; upon interaction with the DnaJ-bound protein, DnaK hydrolyzes its bound ATP, resulting in the formation of a stable complex. GrpE releases ADP from DnaK; ATP binding to DnaK triggers the release of the substrate protein, thus completing the reaction cycle. Several rounds of ATP-dependent interactions between DnaJ, DnaK and GrpE are required for fully efficient folding.</text>
</comment>
<dbReference type="Proteomes" id="UP000177583">
    <property type="component" value="Unassembled WGS sequence"/>
</dbReference>
<evidence type="ECO:0000256" key="5">
    <source>
        <dbReference type="ARBA" id="ARBA00023016"/>
    </source>
</evidence>
<evidence type="ECO:0000256" key="6">
    <source>
        <dbReference type="ARBA" id="ARBA00023186"/>
    </source>
</evidence>
<dbReference type="InterPro" id="IPR000740">
    <property type="entry name" value="GrpE"/>
</dbReference>
<comment type="subunit">
    <text evidence="3 10">Homodimer.</text>
</comment>
<dbReference type="PANTHER" id="PTHR21237:SF23">
    <property type="entry name" value="GRPE PROTEIN HOMOLOG, MITOCHONDRIAL"/>
    <property type="match status" value="1"/>
</dbReference>
<evidence type="ECO:0000313" key="16">
    <source>
        <dbReference type="Proteomes" id="UP000177583"/>
    </source>
</evidence>
<dbReference type="Gene3D" id="2.30.22.10">
    <property type="entry name" value="Head domain of nucleotide exchange factor GrpE"/>
    <property type="match status" value="1"/>
</dbReference>
<dbReference type="Gene3D" id="3.90.20.20">
    <property type="match status" value="1"/>
</dbReference>
<dbReference type="FunFam" id="2.30.22.10:FF:000001">
    <property type="entry name" value="Protein GrpE"/>
    <property type="match status" value="1"/>
</dbReference>
<dbReference type="SUPFAM" id="SSF58014">
    <property type="entry name" value="Coiled-coil domain of nucleotide exchange factor GrpE"/>
    <property type="match status" value="1"/>
</dbReference>
<accession>A0A1F6GPM7</accession>
<sequence length="196" mass="21833">MNEAEKAQPQNNLEPEGAEIAEDGFTPAQHEETAGAAQPAAEDPTLALTARVKDLEDRLLRQAAEFENYKKRALAETQNRLKYGPADLIRDLLTGLDNLERALAHAQEQSKGNEALSQFVSGIAMVQTQLFETLRKNNVERIYPLGEKFDPNLHEAVGMVASSEFQNDHVALVMQAGYKLHERVIRPSMVQVARKE</sequence>
<evidence type="ECO:0000256" key="3">
    <source>
        <dbReference type="ARBA" id="ARBA00011738"/>
    </source>
</evidence>
<gene>
    <name evidence="10" type="primary">grpE</name>
    <name evidence="15" type="ORF">A2557_04285</name>
</gene>
<keyword evidence="6 10" id="KW-0143">Chaperone</keyword>
<keyword evidence="13" id="KW-0175">Coiled coil</keyword>
<evidence type="ECO:0000256" key="4">
    <source>
        <dbReference type="ARBA" id="ARBA00022490"/>
    </source>
</evidence>
<dbReference type="GO" id="GO:0051087">
    <property type="term" value="F:protein-folding chaperone binding"/>
    <property type="evidence" value="ECO:0007669"/>
    <property type="project" value="InterPro"/>
</dbReference>
<dbReference type="InterPro" id="IPR009012">
    <property type="entry name" value="GrpE_head"/>
</dbReference>
<evidence type="ECO:0000256" key="10">
    <source>
        <dbReference type="HAMAP-Rule" id="MF_01151"/>
    </source>
</evidence>
<evidence type="ECO:0000256" key="14">
    <source>
        <dbReference type="SAM" id="MobiDB-lite"/>
    </source>
</evidence>
<feature type="region of interest" description="Disordered" evidence="14">
    <location>
        <begin position="1"/>
        <end position="44"/>
    </location>
</feature>
<dbReference type="PRINTS" id="PR00773">
    <property type="entry name" value="GRPEPROTEIN"/>
</dbReference>
<dbReference type="EMBL" id="MFNF01000050">
    <property type="protein sequence ID" value="OGH00070.1"/>
    <property type="molecule type" value="Genomic_DNA"/>
</dbReference>
<reference evidence="15 16" key="1">
    <citation type="journal article" date="2016" name="Nat. Commun.">
        <title>Thousands of microbial genomes shed light on interconnected biogeochemical processes in an aquifer system.</title>
        <authorList>
            <person name="Anantharaman K."/>
            <person name="Brown C.T."/>
            <person name="Hug L.A."/>
            <person name="Sharon I."/>
            <person name="Castelle C.J."/>
            <person name="Probst A.J."/>
            <person name="Thomas B.C."/>
            <person name="Singh A."/>
            <person name="Wilkins M.J."/>
            <person name="Karaoz U."/>
            <person name="Brodie E.L."/>
            <person name="Williams K.H."/>
            <person name="Hubbard S.S."/>
            <person name="Banfield J.F."/>
        </authorList>
    </citation>
    <scope>NUCLEOTIDE SEQUENCE [LARGE SCALE GENOMIC DNA]</scope>
</reference>
<dbReference type="Pfam" id="PF01025">
    <property type="entry name" value="GrpE"/>
    <property type="match status" value="1"/>
</dbReference>
<keyword evidence="4 10" id="KW-0963">Cytoplasm</keyword>
<evidence type="ECO:0000256" key="12">
    <source>
        <dbReference type="RuleBase" id="RU004478"/>
    </source>
</evidence>
<evidence type="ECO:0000256" key="13">
    <source>
        <dbReference type="SAM" id="Coils"/>
    </source>
</evidence>
<dbReference type="GO" id="GO:0000774">
    <property type="term" value="F:adenyl-nucleotide exchange factor activity"/>
    <property type="evidence" value="ECO:0007669"/>
    <property type="project" value="InterPro"/>
</dbReference>
<evidence type="ECO:0000256" key="1">
    <source>
        <dbReference type="ARBA" id="ARBA00004496"/>
    </source>
</evidence>
<evidence type="ECO:0000256" key="11">
    <source>
        <dbReference type="RuleBase" id="RU000639"/>
    </source>
</evidence>
<comment type="subcellular location">
    <subcellularLocation>
        <location evidence="1 10">Cytoplasm</location>
    </subcellularLocation>
</comment>
<dbReference type="HAMAP" id="MF_01151">
    <property type="entry name" value="GrpE"/>
    <property type="match status" value="1"/>
</dbReference>
<comment type="similarity">
    <text evidence="2 10 12">Belongs to the GrpE family.</text>
</comment>
<dbReference type="InterPro" id="IPR013805">
    <property type="entry name" value="GrpE_CC"/>
</dbReference>
<feature type="coiled-coil region" evidence="13">
    <location>
        <begin position="52"/>
        <end position="116"/>
    </location>
</feature>
<dbReference type="AlphaFoldDB" id="A0A1F6GPM7"/>